<dbReference type="PROSITE" id="PS00217">
    <property type="entry name" value="SUGAR_TRANSPORT_2"/>
    <property type="match status" value="1"/>
</dbReference>
<feature type="compositionally biased region" description="Basic and acidic residues" evidence="8">
    <location>
        <begin position="1"/>
        <end position="23"/>
    </location>
</feature>
<evidence type="ECO:0000256" key="3">
    <source>
        <dbReference type="ARBA" id="ARBA00022475"/>
    </source>
</evidence>
<feature type="transmembrane region" description="Helical" evidence="9">
    <location>
        <begin position="429"/>
        <end position="456"/>
    </location>
</feature>
<evidence type="ECO:0000256" key="8">
    <source>
        <dbReference type="SAM" id="MobiDB-lite"/>
    </source>
</evidence>
<dbReference type="Proteomes" id="UP001209878">
    <property type="component" value="Unassembled WGS sequence"/>
</dbReference>
<proteinExistence type="inferred from homology"/>
<keyword evidence="2 7" id="KW-0813">Transport</keyword>
<protein>
    <recommendedName>
        <fullName evidence="10">Major facilitator superfamily (MFS) profile domain-containing protein</fullName>
    </recommendedName>
</protein>
<comment type="similarity">
    <text evidence="7">Belongs to the major facilitator superfamily. Sugar transporter (TC 2.A.1.1) family.</text>
</comment>
<feature type="transmembrane region" description="Helical" evidence="9">
    <location>
        <begin position="158"/>
        <end position="178"/>
    </location>
</feature>
<evidence type="ECO:0000256" key="9">
    <source>
        <dbReference type="SAM" id="Phobius"/>
    </source>
</evidence>
<keyword evidence="3" id="KW-1003">Cell membrane</keyword>
<sequence>MEENKESAPPKGNDKGDKDGEPTHRKKPAKGGGCCNFGTPTSSGTNVSRQSVSRSAYHQNIKSDLRSGLNINLVFTAFIIVFGTSFQFGYNIGVLNQIKYLIVDFQNETYRERHGSVSASFLTTTWSLTTSVFLPGGMLGAFLGGYIADKLGRKKSIIFAQTFTVIGGICGRMCTLANSPELLMAARFFFGITSGIGNCLAPMFLTEISPFNLRGAFGTSHQLFITFGIFMSSVFGLKSVMGTRDLWPSLLLLEVAPAVMTIVIMPLLPESPRYLFLSKKNREAAKKALMFYRRSNDVTMDMEEMDTEHQEKSTSSSESERFTLKDLFSDKNLRQPLIIACTLQVIQQFSGINAVFFYSTSIFKNAGVAKDDIPFAVIGTNAINVAMTVITIPLMDIAGRRKLLLWPMVMMNIDLILITIALVNQGTPAMAFLCIAGIILYVIGFAVGLGPIPMMIGSELFRQGPRPLVMATAGVVNWVTTFIVAMTFEHIQEALEEYTFLLFFIMMVVFTVFVFFKVPETKGLTFEEIAHQFSPGTNIEVEVIATEPVENAEKPVHSHPHPFAVQVTPDTPSDSVGNGKENETETETKTETKTDELQDVEDAPGEEG</sequence>
<feature type="transmembrane region" description="Helical" evidence="9">
    <location>
        <begin position="126"/>
        <end position="146"/>
    </location>
</feature>
<dbReference type="GO" id="GO:0005353">
    <property type="term" value="F:fructose transmembrane transporter activity"/>
    <property type="evidence" value="ECO:0007669"/>
    <property type="project" value="UniProtKB-ARBA"/>
</dbReference>
<evidence type="ECO:0000256" key="4">
    <source>
        <dbReference type="ARBA" id="ARBA00022692"/>
    </source>
</evidence>
<dbReference type="FunFam" id="1.20.1250.20:FF:001511">
    <property type="entry name" value="Solute carrier family 2, facilitated glucose transporter member 5"/>
    <property type="match status" value="1"/>
</dbReference>
<feature type="transmembrane region" description="Helical" evidence="9">
    <location>
        <begin position="337"/>
        <end position="358"/>
    </location>
</feature>
<dbReference type="GO" id="GO:1990539">
    <property type="term" value="P:fructose import across plasma membrane"/>
    <property type="evidence" value="ECO:0007669"/>
    <property type="project" value="UniProtKB-ARBA"/>
</dbReference>
<reference evidence="11" key="1">
    <citation type="journal article" date="2023" name="Mol. Biol. Evol.">
        <title>Third-Generation Sequencing Reveals the Adaptive Role of the Epigenome in Three Deep-Sea Polychaetes.</title>
        <authorList>
            <person name="Perez M."/>
            <person name="Aroh O."/>
            <person name="Sun Y."/>
            <person name="Lan Y."/>
            <person name="Juniper S.K."/>
            <person name="Young C.R."/>
            <person name="Angers B."/>
            <person name="Qian P.Y."/>
        </authorList>
    </citation>
    <scope>NUCLEOTIDE SEQUENCE</scope>
    <source>
        <strain evidence="11">R07B-5</strain>
    </source>
</reference>
<feature type="transmembrane region" description="Helical" evidence="9">
    <location>
        <begin position="69"/>
        <end position="90"/>
    </location>
</feature>
<dbReference type="NCBIfam" id="TIGR00879">
    <property type="entry name" value="SP"/>
    <property type="match status" value="1"/>
</dbReference>
<evidence type="ECO:0000256" key="7">
    <source>
        <dbReference type="RuleBase" id="RU003346"/>
    </source>
</evidence>
<dbReference type="Pfam" id="PF00083">
    <property type="entry name" value="Sugar_tr"/>
    <property type="match status" value="1"/>
</dbReference>
<evidence type="ECO:0000256" key="6">
    <source>
        <dbReference type="ARBA" id="ARBA00023136"/>
    </source>
</evidence>
<accession>A0AAD9JYP5</accession>
<feature type="transmembrane region" description="Helical" evidence="9">
    <location>
        <begin position="468"/>
        <end position="486"/>
    </location>
</feature>
<dbReference type="PROSITE" id="PS00216">
    <property type="entry name" value="SUGAR_TRANSPORT_1"/>
    <property type="match status" value="1"/>
</dbReference>
<dbReference type="PANTHER" id="PTHR23503:SF8">
    <property type="entry name" value="FACILITATED GLUCOSE TRANSPORTER PROTEIN 1"/>
    <property type="match status" value="1"/>
</dbReference>
<evidence type="ECO:0000256" key="2">
    <source>
        <dbReference type="ARBA" id="ARBA00022448"/>
    </source>
</evidence>
<dbReference type="Gene3D" id="1.20.1250.20">
    <property type="entry name" value="MFS general substrate transporter like domains"/>
    <property type="match status" value="1"/>
</dbReference>
<dbReference type="InterPro" id="IPR005829">
    <property type="entry name" value="Sugar_transporter_CS"/>
</dbReference>
<feature type="transmembrane region" description="Helical" evidence="9">
    <location>
        <begin position="184"/>
        <end position="205"/>
    </location>
</feature>
<dbReference type="GO" id="GO:0005886">
    <property type="term" value="C:plasma membrane"/>
    <property type="evidence" value="ECO:0007669"/>
    <property type="project" value="UniProtKB-SubCell"/>
</dbReference>
<feature type="region of interest" description="Disordered" evidence="8">
    <location>
        <begin position="552"/>
        <end position="608"/>
    </location>
</feature>
<dbReference type="AlphaFoldDB" id="A0AAD9JYP5"/>
<feature type="transmembrane region" description="Helical" evidence="9">
    <location>
        <begin position="498"/>
        <end position="516"/>
    </location>
</feature>
<feature type="transmembrane region" description="Helical" evidence="9">
    <location>
        <begin position="249"/>
        <end position="268"/>
    </location>
</feature>
<name>A0AAD9JYP5_RIDPI</name>
<dbReference type="PROSITE" id="PS50850">
    <property type="entry name" value="MFS"/>
    <property type="match status" value="1"/>
</dbReference>
<feature type="transmembrane region" description="Helical" evidence="9">
    <location>
        <begin position="373"/>
        <end position="392"/>
    </location>
</feature>
<dbReference type="InterPro" id="IPR005828">
    <property type="entry name" value="MFS_sugar_transport-like"/>
</dbReference>
<feature type="compositionally biased region" description="Polar residues" evidence="8">
    <location>
        <begin position="38"/>
        <end position="51"/>
    </location>
</feature>
<comment type="caution">
    <text evidence="11">The sequence shown here is derived from an EMBL/GenBank/DDBJ whole genome shotgun (WGS) entry which is preliminary data.</text>
</comment>
<evidence type="ECO:0000256" key="5">
    <source>
        <dbReference type="ARBA" id="ARBA00022989"/>
    </source>
</evidence>
<evidence type="ECO:0000256" key="1">
    <source>
        <dbReference type="ARBA" id="ARBA00004651"/>
    </source>
</evidence>
<feature type="compositionally biased region" description="Basic and acidic residues" evidence="8">
    <location>
        <begin position="580"/>
        <end position="596"/>
    </location>
</feature>
<evidence type="ECO:0000259" key="10">
    <source>
        <dbReference type="PROSITE" id="PS50850"/>
    </source>
</evidence>
<evidence type="ECO:0000313" key="11">
    <source>
        <dbReference type="EMBL" id="KAK2161376.1"/>
    </source>
</evidence>
<dbReference type="InterPro" id="IPR036259">
    <property type="entry name" value="MFS_trans_sf"/>
</dbReference>
<keyword evidence="6 9" id="KW-0472">Membrane</keyword>
<dbReference type="PRINTS" id="PR00171">
    <property type="entry name" value="SUGRTRNSPORT"/>
</dbReference>
<keyword evidence="12" id="KW-1185">Reference proteome</keyword>
<keyword evidence="4 9" id="KW-0812">Transmembrane</keyword>
<dbReference type="InterPro" id="IPR045263">
    <property type="entry name" value="GLUT"/>
</dbReference>
<feature type="transmembrane region" description="Helical" evidence="9">
    <location>
        <begin position="217"/>
        <end position="237"/>
    </location>
</feature>
<dbReference type="InterPro" id="IPR020846">
    <property type="entry name" value="MFS_dom"/>
</dbReference>
<feature type="region of interest" description="Disordered" evidence="8">
    <location>
        <begin position="1"/>
        <end position="51"/>
    </location>
</feature>
<dbReference type="EMBL" id="JAODUO010001585">
    <property type="protein sequence ID" value="KAK2161376.1"/>
    <property type="molecule type" value="Genomic_DNA"/>
</dbReference>
<evidence type="ECO:0000313" key="12">
    <source>
        <dbReference type="Proteomes" id="UP001209878"/>
    </source>
</evidence>
<feature type="transmembrane region" description="Helical" evidence="9">
    <location>
        <begin position="404"/>
        <end position="423"/>
    </location>
</feature>
<feature type="domain" description="Major facilitator superfamily (MFS) profile" evidence="10">
    <location>
        <begin position="77"/>
        <end position="522"/>
    </location>
</feature>
<keyword evidence="5 9" id="KW-1133">Transmembrane helix</keyword>
<gene>
    <name evidence="11" type="ORF">NP493_1587g00027</name>
</gene>
<organism evidence="11 12">
    <name type="scientific">Ridgeia piscesae</name>
    <name type="common">Tubeworm</name>
    <dbReference type="NCBI Taxonomy" id="27915"/>
    <lineage>
        <taxon>Eukaryota</taxon>
        <taxon>Metazoa</taxon>
        <taxon>Spiralia</taxon>
        <taxon>Lophotrochozoa</taxon>
        <taxon>Annelida</taxon>
        <taxon>Polychaeta</taxon>
        <taxon>Sedentaria</taxon>
        <taxon>Canalipalpata</taxon>
        <taxon>Sabellida</taxon>
        <taxon>Siboglinidae</taxon>
        <taxon>Ridgeia</taxon>
    </lineage>
</organism>
<comment type="subcellular location">
    <subcellularLocation>
        <location evidence="1">Cell membrane</location>
        <topology evidence="1">Multi-pass membrane protein</topology>
    </subcellularLocation>
</comment>
<feature type="compositionally biased region" description="Acidic residues" evidence="8">
    <location>
        <begin position="597"/>
        <end position="608"/>
    </location>
</feature>
<dbReference type="SUPFAM" id="SSF103473">
    <property type="entry name" value="MFS general substrate transporter"/>
    <property type="match status" value="1"/>
</dbReference>
<dbReference type="PANTHER" id="PTHR23503">
    <property type="entry name" value="SOLUTE CARRIER FAMILY 2"/>
    <property type="match status" value="1"/>
</dbReference>
<dbReference type="InterPro" id="IPR003663">
    <property type="entry name" value="Sugar/inositol_transpt"/>
</dbReference>